<evidence type="ECO:0000313" key="8">
    <source>
        <dbReference type="EMBL" id="CAD7279525.1"/>
    </source>
</evidence>
<feature type="domain" description="Myosin motor" evidence="7">
    <location>
        <begin position="1"/>
        <end position="476"/>
    </location>
</feature>
<evidence type="ECO:0000256" key="3">
    <source>
        <dbReference type="ARBA" id="ARBA00023123"/>
    </source>
</evidence>
<dbReference type="GO" id="GO:0016459">
    <property type="term" value="C:myosin complex"/>
    <property type="evidence" value="ECO:0007669"/>
    <property type="project" value="UniProtKB-KW"/>
</dbReference>
<accession>A0A7R9BRZ1</accession>
<dbReference type="Pfam" id="PF00063">
    <property type="entry name" value="Myosin_head"/>
    <property type="match status" value="1"/>
</dbReference>
<dbReference type="Proteomes" id="UP000678499">
    <property type="component" value="Unassembled WGS sequence"/>
</dbReference>
<dbReference type="Gene3D" id="3.40.850.10">
    <property type="entry name" value="Kinesin motor domain"/>
    <property type="match status" value="1"/>
</dbReference>
<dbReference type="AlphaFoldDB" id="A0A7R9BRZ1"/>
<proteinExistence type="inferred from homology"/>
<evidence type="ECO:0000256" key="5">
    <source>
        <dbReference type="PROSITE-ProRule" id="PRU00782"/>
    </source>
</evidence>
<dbReference type="GO" id="GO:0003774">
    <property type="term" value="F:cytoskeletal motor activity"/>
    <property type="evidence" value="ECO:0007669"/>
    <property type="project" value="UniProtKB-UniRule"/>
</dbReference>
<organism evidence="8">
    <name type="scientific">Notodromas monacha</name>
    <dbReference type="NCBI Taxonomy" id="399045"/>
    <lineage>
        <taxon>Eukaryota</taxon>
        <taxon>Metazoa</taxon>
        <taxon>Ecdysozoa</taxon>
        <taxon>Arthropoda</taxon>
        <taxon>Crustacea</taxon>
        <taxon>Oligostraca</taxon>
        <taxon>Ostracoda</taxon>
        <taxon>Podocopa</taxon>
        <taxon>Podocopida</taxon>
        <taxon>Cypridocopina</taxon>
        <taxon>Cypridoidea</taxon>
        <taxon>Cyprididae</taxon>
        <taxon>Notodromas</taxon>
    </lineage>
</organism>
<gene>
    <name evidence="8" type="ORF">NMOB1V02_LOCUS7197</name>
</gene>
<evidence type="ECO:0000256" key="6">
    <source>
        <dbReference type="SAM" id="Phobius"/>
    </source>
</evidence>
<keyword evidence="4 5" id="KW-0505">Motor protein</keyword>
<feature type="binding site" evidence="5">
    <location>
        <begin position="181"/>
        <end position="188"/>
    </location>
    <ligand>
        <name>ATP</name>
        <dbReference type="ChEBI" id="CHEBI:30616"/>
    </ligand>
</feature>
<sequence length="476" mass="52589">MLDSALGFISDADHDATFFSSFVCVVVAAAAACLFACFFDPLLCGFLQHLRALDLAMLFLFIIALDTGKLPTNFPDPELNEAADSILVTIFAFVLRQRGESSPYLGEISGHFFCLSEICDRFHLGASGVAGPGKIFTTLEGSQSVSHLGGYSEMMGFISLMDLIIRVSRDKREDQSILCTGESGAGKTENTKKVIQYLAFVAASKPKSHSSATHSGDEENFSGSGLWMKCGLDPGGFWSPGNETRQICPKPRRFLDAHVGDGFNETEGYAKADEWPTVTMAFVLDPPYVKDIRQRLELFLRNLNYPTRKITLQFITFTDDPEAVKEARKLGKKLFKPLGYKAVERRQSFQNRLLLFCRPSSAAAKSTNVDSSRRTKQSYYCAHADGIKRIFVCNCFQIVCVMVASSEAFRKEIGRKSNLKTQEEFKGVWSVPCASGAILLNVDKTSLNSRASIIRRYSLPGGDMKLGAICSSWENQ</sequence>
<keyword evidence="3 5" id="KW-0518">Myosin</keyword>
<keyword evidence="5" id="KW-0009">Actin-binding</keyword>
<dbReference type="GO" id="GO:0005524">
    <property type="term" value="F:ATP binding"/>
    <property type="evidence" value="ECO:0007669"/>
    <property type="project" value="UniProtKB-UniRule"/>
</dbReference>
<dbReference type="InterPro" id="IPR001609">
    <property type="entry name" value="Myosin_head_motor_dom-like"/>
</dbReference>
<dbReference type="PROSITE" id="PS51456">
    <property type="entry name" value="MYOSIN_MOTOR"/>
    <property type="match status" value="1"/>
</dbReference>
<keyword evidence="1 5" id="KW-0547">Nucleotide-binding</keyword>
<keyword evidence="9" id="KW-1185">Reference proteome</keyword>
<reference evidence="8" key="1">
    <citation type="submission" date="2020-11" db="EMBL/GenBank/DDBJ databases">
        <authorList>
            <person name="Tran Van P."/>
        </authorList>
    </citation>
    <scope>NUCLEOTIDE SEQUENCE</scope>
</reference>
<evidence type="ECO:0000256" key="2">
    <source>
        <dbReference type="ARBA" id="ARBA00022840"/>
    </source>
</evidence>
<evidence type="ECO:0000313" key="9">
    <source>
        <dbReference type="Proteomes" id="UP000678499"/>
    </source>
</evidence>
<dbReference type="EMBL" id="CAJPEX010001676">
    <property type="protein sequence ID" value="CAG0919677.1"/>
    <property type="molecule type" value="Genomic_DNA"/>
</dbReference>
<dbReference type="InterPro" id="IPR036961">
    <property type="entry name" value="Kinesin_motor_dom_sf"/>
</dbReference>
<evidence type="ECO:0000256" key="1">
    <source>
        <dbReference type="ARBA" id="ARBA00022741"/>
    </source>
</evidence>
<dbReference type="OrthoDB" id="6108017at2759"/>
<evidence type="ECO:0000259" key="7">
    <source>
        <dbReference type="PROSITE" id="PS51456"/>
    </source>
</evidence>
<keyword evidence="6" id="KW-0472">Membrane</keyword>
<comment type="caution">
    <text evidence="5">Lacks conserved residue(s) required for the propagation of feature annotation.</text>
</comment>
<evidence type="ECO:0000256" key="4">
    <source>
        <dbReference type="ARBA" id="ARBA00023175"/>
    </source>
</evidence>
<keyword evidence="6" id="KW-0812">Transmembrane</keyword>
<dbReference type="SUPFAM" id="SSF52540">
    <property type="entry name" value="P-loop containing nucleoside triphosphate hydrolases"/>
    <property type="match status" value="1"/>
</dbReference>
<name>A0A7R9BRZ1_9CRUS</name>
<protein>
    <recommendedName>
        <fullName evidence="7">Myosin motor domain-containing protein</fullName>
    </recommendedName>
</protein>
<dbReference type="GO" id="GO:0003779">
    <property type="term" value="F:actin binding"/>
    <property type="evidence" value="ECO:0007669"/>
    <property type="project" value="UniProtKB-KW"/>
</dbReference>
<comment type="similarity">
    <text evidence="5">Belongs to the TRAFAC class myosin-kinesin ATPase superfamily. Myosin family.</text>
</comment>
<dbReference type="InterPro" id="IPR027417">
    <property type="entry name" value="P-loop_NTPase"/>
</dbReference>
<keyword evidence="2 5" id="KW-0067">ATP-binding</keyword>
<keyword evidence="6" id="KW-1133">Transmembrane helix</keyword>
<dbReference type="EMBL" id="OA883713">
    <property type="protein sequence ID" value="CAD7279525.1"/>
    <property type="molecule type" value="Genomic_DNA"/>
</dbReference>
<feature type="transmembrane region" description="Helical" evidence="6">
    <location>
        <begin position="16"/>
        <end position="39"/>
    </location>
</feature>